<evidence type="ECO:0000256" key="7">
    <source>
        <dbReference type="ARBA" id="ARBA00022729"/>
    </source>
</evidence>
<evidence type="ECO:0000256" key="11">
    <source>
        <dbReference type="ARBA" id="ARBA00025746"/>
    </source>
</evidence>
<keyword evidence="3 14" id="KW-0813">Transport</keyword>
<dbReference type="NCBIfam" id="TIGR04484">
    <property type="entry name" value="thiosulf_SoxA"/>
    <property type="match status" value="1"/>
</dbReference>
<gene>
    <name evidence="17" type="primary">soxA</name>
    <name evidence="17" type="ORF">L2A60_00855</name>
</gene>
<dbReference type="RefSeq" id="WP_235702470.1">
    <property type="nucleotide sequence ID" value="NZ_JAKGBZ010000001.1"/>
</dbReference>
<evidence type="ECO:0000256" key="1">
    <source>
        <dbReference type="ARBA" id="ARBA00004418"/>
    </source>
</evidence>
<dbReference type="PIRSF" id="PIRSF038455">
    <property type="entry name" value="SoxA"/>
    <property type="match status" value="1"/>
</dbReference>
<evidence type="ECO:0000256" key="8">
    <source>
        <dbReference type="ARBA" id="ARBA00022764"/>
    </source>
</evidence>
<evidence type="ECO:0000256" key="13">
    <source>
        <dbReference type="ARBA" id="ARBA00048423"/>
    </source>
</evidence>
<protein>
    <recommendedName>
        <fullName evidence="14">SoxAX cytochrome complex subunit A</fullName>
        <ecNumber evidence="14">2.8.5.2</ecNumber>
    </recommendedName>
    <alternativeName>
        <fullName evidence="14">Protein SoxA</fullName>
    </alternativeName>
    <alternativeName>
        <fullName evidence="14">Sulfur oxidizing protein A</fullName>
    </alternativeName>
    <alternativeName>
        <fullName evidence="14">Thiosulfate-oxidizing multienzyme system protein SoxA</fullName>
    </alternativeName>
</protein>
<proteinExistence type="inferred from homology"/>
<keyword evidence="6 14" id="KW-0479">Metal-binding</keyword>
<dbReference type="Gene3D" id="1.10.760.10">
    <property type="entry name" value="Cytochrome c-like domain"/>
    <property type="match status" value="2"/>
</dbReference>
<dbReference type="InterPro" id="IPR009056">
    <property type="entry name" value="Cyt_c-like_dom"/>
</dbReference>
<keyword evidence="10 14" id="KW-0408">Iron</keyword>
<evidence type="ECO:0000256" key="3">
    <source>
        <dbReference type="ARBA" id="ARBA00022448"/>
    </source>
</evidence>
<dbReference type="PROSITE" id="PS51007">
    <property type="entry name" value="CYTC"/>
    <property type="match status" value="1"/>
</dbReference>
<evidence type="ECO:0000256" key="5">
    <source>
        <dbReference type="ARBA" id="ARBA00022679"/>
    </source>
</evidence>
<evidence type="ECO:0000256" key="15">
    <source>
        <dbReference type="SAM" id="SignalP"/>
    </source>
</evidence>
<evidence type="ECO:0000256" key="10">
    <source>
        <dbReference type="ARBA" id="ARBA00023004"/>
    </source>
</evidence>
<dbReference type="InterPro" id="IPR025710">
    <property type="entry name" value="SoxA"/>
</dbReference>
<keyword evidence="7 15" id="KW-0732">Signal</keyword>
<dbReference type="Proteomes" id="UP001521209">
    <property type="component" value="Unassembled WGS sequence"/>
</dbReference>
<evidence type="ECO:0000256" key="6">
    <source>
        <dbReference type="ARBA" id="ARBA00022723"/>
    </source>
</evidence>
<comment type="catalytic activity">
    <reaction evidence="12 14">
        <text>L-cysteinyl-[SoxY protein] + thiosulfate + 2 Fe(III)-[cytochrome c] = S-sulfosulfanyl-L-cysteinyl-[SoxY protein] + 2 Fe(II)-[cytochrome c] + 2 H(+)</text>
        <dbReference type="Rhea" id="RHEA:56720"/>
        <dbReference type="Rhea" id="RHEA-COMP:10350"/>
        <dbReference type="Rhea" id="RHEA-COMP:14328"/>
        <dbReference type="Rhea" id="RHEA-COMP:14399"/>
        <dbReference type="Rhea" id="RHEA-COMP:14691"/>
        <dbReference type="ChEBI" id="CHEBI:15378"/>
        <dbReference type="ChEBI" id="CHEBI:29033"/>
        <dbReference type="ChEBI" id="CHEBI:29034"/>
        <dbReference type="ChEBI" id="CHEBI:29950"/>
        <dbReference type="ChEBI" id="CHEBI:33542"/>
        <dbReference type="ChEBI" id="CHEBI:139321"/>
        <dbReference type="EC" id="2.8.5.2"/>
    </reaction>
</comment>
<name>A0ABS9DR57_9PROT</name>
<sequence>MKFAYLALALLVMTPGALASNKPDPASDLKAFQGYFLKRFPKIPLAAYVNGPYDFSKSERAQWKQIMEFPPYQFALDHGRKLFEAKFPNGKSYAACFPHGGIGIAQNYPMFDPKTGRVVTLGIAVNRCRVANGLGKLKLTTGPMADILAYMTDTSRGKTIDVTVPDNPKALAAYQAGKQYFYSRRGQLNFSCASCHVQAAGMHLRGNVLAPALGITASFPLYRSKWGNMGTLVRRFIGCNKKVRSVPDKPDSAAYRDLAYFLTSMSDGLPIAGPGARP</sequence>
<evidence type="ECO:0000256" key="4">
    <source>
        <dbReference type="ARBA" id="ARBA00022617"/>
    </source>
</evidence>
<keyword evidence="9 14" id="KW-0249">Electron transport</keyword>
<comment type="subunit">
    <text evidence="2 14">Heterodimer of SoxA and SoxX.</text>
</comment>
<evidence type="ECO:0000313" key="18">
    <source>
        <dbReference type="Proteomes" id="UP001521209"/>
    </source>
</evidence>
<dbReference type="EMBL" id="JAKGBZ010000001">
    <property type="protein sequence ID" value="MCF3945233.1"/>
    <property type="molecule type" value="Genomic_DNA"/>
</dbReference>
<accession>A0ABS9DR57</accession>
<feature type="chain" id="PRO_5045802206" description="SoxAX cytochrome complex subunit A" evidence="15">
    <location>
        <begin position="20"/>
        <end position="278"/>
    </location>
</feature>
<organism evidence="17 18">
    <name type="scientific">Acidiphilium iwatense</name>
    <dbReference type="NCBI Taxonomy" id="768198"/>
    <lineage>
        <taxon>Bacteria</taxon>
        <taxon>Pseudomonadati</taxon>
        <taxon>Pseudomonadota</taxon>
        <taxon>Alphaproteobacteria</taxon>
        <taxon>Acetobacterales</taxon>
        <taxon>Acidocellaceae</taxon>
        <taxon>Acidiphilium</taxon>
    </lineage>
</organism>
<feature type="domain" description="Cytochrome c" evidence="16">
    <location>
        <begin position="172"/>
        <end position="266"/>
    </location>
</feature>
<keyword evidence="5 14" id="KW-0808">Transferase</keyword>
<feature type="signal peptide" evidence="15">
    <location>
        <begin position="1"/>
        <end position="19"/>
    </location>
</feature>
<evidence type="ECO:0000256" key="9">
    <source>
        <dbReference type="ARBA" id="ARBA00022982"/>
    </source>
</evidence>
<dbReference type="SUPFAM" id="SSF46626">
    <property type="entry name" value="Cytochrome c"/>
    <property type="match status" value="2"/>
</dbReference>
<comment type="caution">
    <text evidence="17">The sequence shown here is derived from an EMBL/GenBank/DDBJ whole genome shotgun (WGS) entry which is preliminary data.</text>
</comment>
<keyword evidence="8 14" id="KW-0574">Periplasm</keyword>
<evidence type="ECO:0000256" key="12">
    <source>
        <dbReference type="ARBA" id="ARBA00048077"/>
    </source>
</evidence>
<keyword evidence="4 14" id="KW-0349">Heme</keyword>
<dbReference type="InterPro" id="IPR036909">
    <property type="entry name" value="Cyt_c-like_dom_sf"/>
</dbReference>
<reference evidence="17 18" key="1">
    <citation type="submission" date="2022-01" db="EMBL/GenBank/DDBJ databases">
        <authorList>
            <person name="Won M."/>
            <person name="Kim S.-J."/>
            <person name="Kwon S.-W."/>
        </authorList>
    </citation>
    <scope>NUCLEOTIDE SEQUENCE [LARGE SCALE GENOMIC DNA]</scope>
    <source>
        <strain evidence="17 18">KCTC 23505</strain>
    </source>
</reference>
<evidence type="ECO:0000256" key="14">
    <source>
        <dbReference type="PIRNR" id="PIRNR038455"/>
    </source>
</evidence>
<comment type="catalytic activity">
    <reaction evidence="13 14">
        <text>S-sulfanyl-L-cysteinyl-[SoxY protein] + thiosulfate + 2 Fe(III)-[cytochrome c] = S-(2-sulfodisulfanyl)-L-cysteinyl-[SoxY protein] + 2 Fe(II)-[cytochrome c] + 2 H(+)</text>
        <dbReference type="Rhea" id="RHEA:51224"/>
        <dbReference type="Rhea" id="RHEA-COMP:10350"/>
        <dbReference type="Rhea" id="RHEA-COMP:14399"/>
        <dbReference type="Rhea" id="RHEA-COMP:14689"/>
        <dbReference type="Rhea" id="RHEA-COMP:14690"/>
        <dbReference type="ChEBI" id="CHEBI:15378"/>
        <dbReference type="ChEBI" id="CHEBI:29033"/>
        <dbReference type="ChEBI" id="CHEBI:29034"/>
        <dbReference type="ChEBI" id="CHEBI:33542"/>
        <dbReference type="ChEBI" id="CHEBI:61963"/>
        <dbReference type="ChEBI" id="CHEBI:140664"/>
        <dbReference type="EC" id="2.8.5.2"/>
    </reaction>
</comment>
<dbReference type="Pfam" id="PF21342">
    <property type="entry name" value="SoxA-TsdA_cyt-c"/>
    <property type="match status" value="1"/>
</dbReference>
<evidence type="ECO:0000313" key="17">
    <source>
        <dbReference type="EMBL" id="MCF3945233.1"/>
    </source>
</evidence>
<evidence type="ECO:0000256" key="2">
    <source>
        <dbReference type="ARBA" id="ARBA00011530"/>
    </source>
</evidence>
<evidence type="ECO:0000259" key="16">
    <source>
        <dbReference type="PROSITE" id="PS51007"/>
    </source>
</evidence>
<comment type="similarity">
    <text evidence="11 14">Belongs to the SoxA family.</text>
</comment>
<dbReference type="EC" id="2.8.5.2" evidence="14"/>
<comment type="subcellular location">
    <subcellularLocation>
        <location evidence="1 14">Periplasm</location>
    </subcellularLocation>
</comment>
<keyword evidence="18" id="KW-1185">Reference proteome</keyword>